<accession>A0ABS3E6L0</accession>
<dbReference type="InterPro" id="IPR043968">
    <property type="entry name" value="SGNH"/>
</dbReference>
<protein>
    <submittedName>
        <fullName evidence="4">Acyltransferase</fullName>
    </submittedName>
</protein>
<dbReference type="InterPro" id="IPR050879">
    <property type="entry name" value="Acyltransferase_3"/>
</dbReference>
<feature type="transmembrane region" description="Helical" evidence="1">
    <location>
        <begin position="356"/>
        <end position="374"/>
    </location>
</feature>
<feature type="transmembrane region" description="Helical" evidence="1">
    <location>
        <begin position="281"/>
        <end position="299"/>
    </location>
</feature>
<feature type="transmembrane region" description="Helical" evidence="1">
    <location>
        <begin position="195"/>
        <end position="214"/>
    </location>
</feature>
<organism evidence="4 5">
    <name type="scientific">Microbulbifer salipaludis</name>
    <dbReference type="NCBI Taxonomy" id="187980"/>
    <lineage>
        <taxon>Bacteria</taxon>
        <taxon>Pseudomonadati</taxon>
        <taxon>Pseudomonadota</taxon>
        <taxon>Gammaproteobacteria</taxon>
        <taxon>Cellvibrionales</taxon>
        <taxon>Microbulbiferaceae</taxon>
        <taxon>Microbulbifer</taxon>
    </lineage>
</organism>
<keyword evidence="4" id="KW-0012">Acyltransferase</keyword>
<evidence type="ECO:0000313" key="4">
    <source>
        <dbReference type="EMBL" id="MBN8430739.1"/>
    </source>
</evidence>
<keyword evidence="5" id="KW-1185">Reference proteome</keyword>
<dbReference type="PANTHER" id="PTHR23028:SF53">
    <property type="entry name" value="ACYL_TRANSF_3 DOMAIN-CONTAINING PROTEIN"/>
    <property type="match status" value="1"/>
</dbReference>
<evidence type="ECO:0000259" key="2">
    <source>
        <dbReference type="Pfam" id="PF01757"/>
    </source>
</evidence>
<feature type="transmembrane region" description="Helical" evidence="1">
    <location>
        <begin position="171"/>
        <end position="189"/>
    </location>
</feature>
<dbReference type="RefSeq" id="WP_207000923.1">
    <property type="nucleotide sequence ID" value="NZ_JAEKJR010000002.1"/>
</dbReference>
<name>A0ABS3E6L0_9GAMM</name>
<feature type="domain" description="Acyltransferase 3" evidence="2">
    <location>
        <begin position="13"/>
        <end position="335"/>
    </location>
</feature>
<keyword evidence="1" id="KW-0472">Membrane</keyword>
<keyword evidence="1" id="KW-1133">Transmembrane helix</keyword>
<keyword evidence="1" id="KW-0812">Transmembrane</keyword>
<evidence type="ECO:0000256" key="1">
    <source>
        <dbReference type="SAM" id="Phobius"/>
    </source>
</evidence>
<dbReference type="EMBL" id="JAEKJR010000002">
    <property type="protein sequence ID" value="MBN8430739.1"/>
    <property type="molecule type" value="Genomic_DNA"/>
</dbReference>
<comment type="caution">
    <text evidence="4">The sequence shown here is derived from an EMBL/GenBank/DDBJ whole genome shotgun (WGS) entry which is preliminary data.</text>
</comment>
<dbReference type="InterPro" id="IPR002656">
    <property type="entry name" value="Acyl_transf_3_dom"/>
</dbReference>
<feature type="transmembrane region" description="Helical" evidence="1">
    <location>
        <begin position="103"/>
        <end position="123"/>
    </location>
</feature>
<evidence type="ECO:0000313" key="5">
    <source>
        <dbReference type="Proteomes" id="UP000664293"/>
    </source>
</evidence>
<feature type="transmembrane region" description="Helical" evidence="1">
    <location>
        <begin position="35"/>
        <end position="58"/>
    </location>
</feature>
<feature type="transmembrane region" description="Helical" evidence="1">
    <location>
        <begin position="226"/>
        <end position="245"/>
    </location>
</feature>
<keyword evidence="4" id="KW-0808">Transferase</keyword>
<dbReference type="Proteomes" id="UP000664293">
    <property type="component" value="Unassembled WGS sequence"/>
</dbReference>
<sequence>MAGNKQINGYRPDIDGLRALAVLPVVLGHAGLPGFSGGFIGVDVFFVISGFLITSILIREITSGEFSLARFYDRRARRILPALFAMMLACVVAGWLLMPPDAFGALGRSMIAAVLFLSNVWFLRSTEDYFGTAAEWEPLLHTWSLSVEEQFYLGFPLLLCLLARGPRARMLTGVAIATVASLLFAVWQTRTAPTAAYFLTPARMWELGAGALLAMGALPKLQQRTAAEFIALAGLLMITSGVVLYDSQTPFPGTAALLPVLGAVALIWAGEAPGNRVSRVLGNRLLVGIGLISYSLYLWHWPVLVGLRLLQGSAHLPTTVALFAVALSLVIAWASWKYIEQPFRGGRVLRVSRPQLVRFSLVSSLLLVGIGATIKTYDGFPLRLPDPYLATYQQAFSGIDRQERCMEKSPAANLCSIGQDPLDRSQKNGVFLWGDSHAAAWLPGFEPLHTEKKSIGMAALKSGCPPLLGLYRPDKSRSHSCDQFNDQVLSLLQKREDLPVVVLAARWALASEGTRPEGGDDMQLEPVTTRTTPIPSWATQATGTRRAAMVADALDRTVATIRATGRQVVLIKGVPEIEYSVPAALATTAFGGTALGAGPPVSRVEKRHRQADRMIDLVAERHGAYTLNPREMMCDDNCQIAIDDQLLYRDDDHLTVFAARQLLPALAEQTPPIRELGRVLLSERDRLNPPQG</sequence>
<dbReference type="Pfam" id="PF01757">
    <property type="entry name" value="Acyl_transf_3"/>
    <property type="match status" value="1"/>
</dbReference>
<dbReference type="GO" id="GO:0016746">
    <property type="term" value="F:acyltransferase activity"/>
    <property type="evidence" value="ECO:0007669"/>
    <property type="project" value="UniProtKB-KW"/>
</dbReference>
<feature type="transmembrane region" description="Helical" evidence="1">
    <location>
        <begin position="319"/>
        <end position="336"/>
    </location>
</feature>
<feature type="transmembrane region" description="Helical" evidence="1">
    <location>
        <begin position="251"/>
        <end position="269"/>
    </location>
</feature>
<feature type="transmembrane region" description="Helical" evidence="1">
    <location>
        <begin position="79"/>
        <end position="97"/>
    </location>
</feature>
<reference evidence="4 5" key="1">
    <citation type="submission" date="2020-12" db="EMBL/GenBank/DDBJ databases">
        <title>Oil enriched cultivation method for isolating marine PHA-producing bacteria.</title>
        <authorList>
            <person name="Zheng W."/>
            <person name="Yu S."/>
            <person name="Huang Y."/>
        </authorList>
    </citation>
    <scope>NUCLEOTIDE SEQUENCE [LARGE SCALE GENOMIC DNA]</scope>
    <source>
        <strain evidence="4 5">SN0-2</strain>
    </source>
</reference>
<feature type="domain" description="SGNH" evidence="3">
    <location>
        <begin position="405"/>
        <end position="667"/>
    </location>
</feature>
<dbReference type="Pfam" id="PF19040">
    <property type="entry name" value="SGNH"/>
    <property type="match status" value="1"/>
</dbReference>
<proteinExistence type="predicted"/>
<dbReference type="PANTHER" id="PTHR23028">
    <property type="entry name" value="ACETYLTRANSFERASE"/>
    <property type="match status" value="1"/>
</dbReference>
<gene>
    <name evidence="4" type="ORF">JF535_07730</name>
</gene>
<evidence type="ECO:0000259" key="3">
    <source>
        <dbReference type="Pfam" id="PF19040"/>
    </source>
</evidence>